<evidence type="ECO:0000256" key="1">
    <source>
        <dbReference type="SAM" id="MobiDB-lite"/>
    </source>
</evidence>
<sequence length="490" mass="48572">MPAPPPPPPMPPMGRGAGGPPPPPPMPGMKAPGGKPPSGAGRGALLGDISKGTRLKKVSQINDRSAPIVGQVKDAAPAIGGAPPVPGMGRPPAPPGGLAPPVPGGGNRARSNSDTGGDSAMASAPQLGGLFAGGMPKLRKSGGVKTGADQGNAPYLSDPETSRSSVPIPPRASAPKPPGAPPAPPIPSGRPSLNPIRGNLIDSRPSSVASSISMKPKPPPPIGKKPPIPPPSSRKPSGLAPPHPAFPARAPPVPGSAPPAPPPAPPSATPSAPPPQPPGAIPPAPPPPAPSSAPRPPVRSTPPPPPGPPPTKAPADDDEYDPYKYDSSSPSRAPPPPAPAPPPPKAANGLGPSLAEQAARNAFGAAHGRTSPAAPPPPPPASAPSPPAASAPPPPPSAAPSRPTPSPAPSRSMLDASSYTLTNGGSVRSPMSPGMVGGAVQKGKIVPIHDLRWRFQDEAQFPRPRDFSNGPKRYRAGRGSSVPLDLSAYE</sequence>
<feature type="compositionally biased region" description="Pro residues" evidence="1">
    <location>
        <begin position="83"/>
        <end position="103"/>
    </location>
</feature>
<dbReference type="EMBL" id="ML978172">
    <property type="protein sequence ID" value="KAF2032547.1"/>
    <property type="molecule type" value="Genomic_DNA"/>
</dbReference>
<proteinExistence type="predicted"/>
<protein>
    <recommendedName>
        <fullName evidence="2">WH2 domain-containing protein</fullName>
    </recommendedName>
</protein>
<dbReference type="PROSITE" id="PS51082">
    <property type="entry name" value="WH2"/>
    <property type="match status" value="1"/>
</dbReference>
<feature type="compositionally biased region" description="Low complexity" evidence="1">
    <location>
        <begin position="28"/>
        <end position="39"/>
    </location>
</feature>
<evidence type="ECO:0000259" key="2">
    <source>
        <dbReference type="PROSITE" id="PS51082"/>
    </source>
</evidence>
<organism evidence="3 4">
    <name type="scientific">Setomelanomma holmii</name>
    <dbReference type="NCBI Taxonomy" id="210430"/>
    <lineage>
        <taxon>Eukaryota</taxon>
        <taxon>Fungi</taxon>
        <taxon>Dikarya</taxon>
        <taxon>Ascomycota</taxon>
        <taxon>Pezizomycotina</taxon>
        <taxon>Dothideomycetes</taxon>
        <taxon>Pleosporomycetidae</taxon>
        <taxon>Pleosporales</taxon>
        <taxon>Pleosporineae</taxon>
        <taxon>Phaeosphaeriaceae</taxon>
        <taxon>Setomelanomma</taxon>
    </lineage>
</organism>
<feature type="region of interest" description="Disordered" evidence="1">
    <location>
        <begin position="1"/>
        <end position="51"/>
    </location>
</feature>
<comment type="caution">
    <text evidence="3">The sequence shown here is derived from an EMBL/GenBank/DDBJ whole genome shotgun (WGS) entry which is preliminary data.</text>
</comment>
<dbReference type="OrthoDB" id="2430277at2759"/>
<name>A0A9P4HEF7_9PLEO</name>
<feature type="compositionally biased region" description="Pro residues" evidence="1">
    <location>
        <begin position="373"/>
        <end position="408"/>
    </location>
</feature>
<dbReference type="Proteomes" id="UP000799777">
    <property type="component" value="Unassembled WGS sequence"/>
</dbReference>
<reference evidence="3" key="1">
    <citation type="journal article" date="2020" name="Stud. Mycol.">
        <title>101 Dothideomycetes genomes: a test case for predicting lifestyles and emergence of pathogens.</title>
        <authorList>
            <person name="Haridas S."/>
            <person name="Albert R."/>
            <person name="Binder M."/>
            <person name="Bloem J."/>
            <person name="Labutti K."/>
            <person name="Salamov A."/>
            <person name="Andreopoulos B."/>
            <person name="Baker S."/>
            <person name="Barry K."/>
            <person name="Bills G."/>
            <person name="Bluhm B."/>
            <person name="Cannon C."/>
            <person name="Castanera R."/>
            <person name="Culley D."/>
            <person name="Daum C."/>
            <person name="Ezra D."/>
            <person name="Gonzalez J."/>
            <person name="Henrissat B."/>
            <person name="Kuo A."/>
            <person name="Liang C."/>
            <person name="Lipzen A."/>
            <person name="Lutzoni F."/>
            <person name="Magnuson J."/>
            <person name="Mondo S."/>
            <person name="Nolan M."/>
            <person name="Ohm R."/>
            <person name="Pangilinan J."/>
            <person name="Park H.-J."/>
            <person name="Ramirez L."/>
            <person name="Alfaro M."/>
            <person name="Sun H."/>
            <person name="Tritt A."/>
            <person name="Yoshinaga Y."/>
            <person name="Zwiers L.-H."/>
            <person name="Turgeon B."/>
            <person name="Goodwin S."/>
            <person name="Spatafora J."/>
            <person name="Crous P."/>
            <person name="Grigoriev I."/>
        </authorList>
    </citation>
    <scope>NUCLEOTIDE SEQUENCE</scope>
    <source>
        <strain evidence="3">CBS 110217</strain>
    </source>
</reference>
<feature type="compositionally biased region" description="Pro residues" evidence="1">
    <location>
        <begin position="167"/>
        <end position="188"/>
    </location>
</feature>
<feature type="domain" description="WH2" evidence="2">
    <location>
        <begin position="41"/>
        <end position="58"/>
    </location>
</feature>
<dbReference type="GO" id="GO:0003779">
    <property type="term" value="F:actin binding"/>
    <property type="evidence" value="ECO:0007669"/>
    <property type="project" value="InterPro"/>
</dbReference>
<feature type="compositionally biased region" description="Pro residues" evidence="1">
    <location>
        <begin position="332"/>
        <end position="345"/>
    </location>
</feature>
<evidence type="ECO:0000313" key="3">
    <source>
        <dbReference type="EMBL" id="KAF2032547.1"/>
    </source>
</evidence>
<feature type="region of interest" description="Disordered" evidence="1">
    <location>
        <begin position="461"/>
        <end position="490"/>
    </location>
</feature>
<accession>A0A9P4HEF7</accession>
<dbReference type="InterPro" id="IPR003124">
    <property type="entry name" value="WH2_dom"/>
</dbReference>
<dbReference type="AlphaFoldDB" id="A0A9P4HEF7"/>
<gene>
    <name evidence="3" type="ORF">EK21DRAFT_98931</name>
</gene>
<keyword evidence="4" id="KW-1185">Reference proteome</keyword>
<feature type="region of interest" description="Disordered" evidence="1">
    <location>
        <begin position="74"/>
        <end position="438"/>
    </location>
</feature>
<feature type="compositionally biased region" description="Pro residues" evidence="1">
    <location>
        <begin position="1"/>
        <end position="12"/>
    </location>
</feature>
<dbReference type="Pfam" id="PF02205">
    <property type="entry name" value="WH2"/>
    <property type="match status" value="1"/>
</dbReference>
<feature type="compositionally biased region" description="Pro residues" evidence="1">
    <location>
        <begin position="216"/>
        <end position="312"/>
    </location>
</feature>
<evidence type="ECO:0000313" key="4">
    <source>
        <dbReference type="Proteomes" id="UP000799777"/>
    </source>
</evidence>
<feature type="compositionally biased region" description="Polar residues" evidence="1">
    <location>
        <begin position="415"/>
        <end position="426"/>
    </location>
</feature>